<keyword evidence="3" id="KW-0238">DNA-binding</keyword>
<dbReference type="GO" id="GO:0005524">
    <property type="term" value="F:ATP binding"/>
    <property type="evidence" value="ECO:0007669"/>
    <property type="project" value="InterPro"/>
</dbReference>
<evidence type="ECO:0000256" key="2">
    <source>
        <dbReference type="ARBA" id="ARBA00012895"/>
    </source>
</evidence>
<protein>
    <recommendedName>
        <fullName evidence="2">DNA topoisomerase (ATP-hydrolyzing)</fullName>
        <ecNumber evidence="2">5.6.2.2</ecNumber>
    </recommendedName>
</protein>
<reference evidence="7 8" key="1">
    <citation type="journal article" date="2018" name="Vet. Microbiol.">
        <title>Clonal diversity and geographic distribution of methicillin-resistant Staphylococcus pseudintermedius from Australian animals: Discovery of novel sequence types.</title>
        <authorList>
            <person name="Worthing K.A."/>
            <person name="Abraham S."/>
            <person name="Coombs G.W."/>
            <person name="Pang S."/>
            <person name="Saputra S."/>
            <person name="Jordan D."/>
            <person name="Trott D.J."/>
            <person name="Norris J.M."/>
        </authorList>
    </citation>
    <scope>NUCLEOTIDE SEQUENCE [LARGE SCALE GENOMIC DNA]</scope>
    <source>
        <strain evidence="7 8">ST525 1</strain>
    </source>
</reference>
<name>A0A317YM21_STAPS</name>
<feature type="non-terminal residue" evidence="7">
    <location>
        <position position="100"/>
    </location>
</feature>
<dbReference type="AlphaFoldDB" id="A0A317YM21"/>
<evidence type="ECO:0000256" key="5">
    <source>
        <dbReference type="SAM" id="MobiDB-lite"/>
    </source>
</evidence>
<comment type="caution">
    <text evidence="7">The sequence shown here is derived from an EMBL/GenBank/DDBJ whole genome shotgun (WGS) entry which is preliminary data.</text>
</comment>
<dbReference type="Gene3D" id="3.30.230.10">
    <property type="match status" value="1"/>
</dbReference>
<dbReference type="GO" id="GO:0003677">
    <property type="term" value="F:DNA binding"/>
    <property type="evidence" value="ECO:0007669"/>
    <property type="project" value="UniProtKB-KW"/>
</dbReference>
<accession>A0A317YM21</accession>
<dbReference type="PRINTS" id="PR01159">
    <property type="entry name" value="DNAGYRASEB"/>
</dbReference>
<evidence type="ECO:0000313" key="8">
    <source>
        <dbReference type="Proteomes" id="UP000246800"/>
    </source>
</evidence>
<evidence type="ECO:0000259" key="6">
    <source>
        <dbReference type="Pfam" id="PF00204"/>
    </source>
</evidence>
<dbReference type="SUPFAM" id="SSF54211">
    <property type="entry name" value="Ribosomal protein S5 domain 2-like"/>
    <property type="match status" value="1"/>
</dbReference>
<dbReference type="GO" id="GO:0006265">
    <property type="term" value="P:DNA topological change"/>
    <property type="evidence" value="ECO:0007669"/>
    <property type="project" value="InterPro"/>
</dbReference>
<dbReference type="GO" id="GO:0003918">
    <property type="term" value="F:DNA topoisomerase type II (double strand cut, ATP-hydrolyzing) activity"/>
    <property type="evidence" value="ECO:0007669"/>
    <property type="project" value="UniProtKB-EC"/>
</dbReference>
<dbReference type="PANTHER" id="PTHR45866">
    <property type="entry name" value="DNA GYRASE/TOPOISOMERASE SUBUNIT B"/>
    <property type="match status" value="1"/>
</dbReference>
<feature type="domain" description="DNA topoisomerase type IIA subunit B" evidence="6">
    <location>
        <begin position="2"/>
        <end position="83"/>
    </location>
</feature>
<dbReference type="Pfam" id="PF00204">
    <property type="entry name" value="DNA_gyraseB"/>
    <property type="match status" value="1"/>
</dbReference>
<dbReference type="InterPro" id="IPR014721">
    <property type="entry name" value="Ribsml_uS5_D2-typ_fold_subgr"/>
</dbReference>
<dbReference type="InterPro" id="IPR020568">
    <property type="entry name" value="Ribosomal_Su5_D2-typ_SF"/>
</dbReference>
<feature type="compositionally biased region" description="Basic and acidic residues" evidence="5">
    <location>
        <begin position="72"/>
        <end position="87"/>
    </location>
</feature>
<organism evidence="7 8">
    <name type="scientific">Staphylococcus pseudintermedius</name>
    <dbReference type="NCBI Taxonomy" id="283734"/>
    <lineage>
        <taxon>Bacteria</taxon>
        <taxon>Bacillati</taxon>
        <taxon>Bacillota</taxon>
        <taxon>Bacilli</taxon>
        <taxon>Bacillales</taxon>
        <taxon>Staphylococcaceae</taxon>
        <taxon>Staphylococcus</taxon>
        <taxon>Staphylococcus intermedius group</taxon>
    </lineage>
</organism>
<feature type="region of interest" description="Disordered" evidence="5">
    <location>
        <begin position="71"/>
        <end position="100"/>
    </location>
</feature>
<evidence type="ECO:0000313" key="7">
    <source>
        <dbReference type="EMBL" id="PWZ64065.1"/>
    </source>
</evidence>
<dbReference type="Proteomes" id="UP000246800">
    <property type="component" value="Unassembled WGS sequence"/>
</dbReference>
<dbReference type="InterPro" id="IPR000565">
    <property type="entry name" value="Topo_IIA_B"/>
</dbReference>
<feature type="non-terminal residue" evidence="7">
    <location>
        <position position="1"/>
    </location>
</feature>
<evidence type="ECO:0000256" key="3">
    <source>
        <dbReference type="ARBA" id="ARBA00023125"/>
    </source>
</evidence>
<evidence type="ECO:0000256" key="1">
    <source>
        <dbReference type="ARBA" id="ARBA00000185"/>
    </source>
</evidence>
<dbReference type="PANTHER" id="PTHR45866:SF12">
    <property type="entry name" value="DNA TOPOISOMERASE 4 SUBUNIT B"/>
    <property type="match status" value="1"/>
</dbReference>
<dbReference type="InterPro" id="IPR013506">
    <property type="entry name" value="Topo_IIA_bsu_dom2"/>
</dbReference>
<evidence type="ECO:0000256" key="4">
    <source>
        <dbReference type="ARBA" id="ARBA00023235"/>
    </source>
</evidence>
<gene>
    <name evidence="7" type="ORF">DD902_17720</name>
</gene>
<keyword evidence="4 7" id="KW-0413">Isomerase</keyword>
<proteinExistence type="predicted"/>
<comment type="catalytic activity">
    <reaction evidence="1">
        <text>ATP-dependent breakage, passage and rejoining of double-stranded DNA.</text>
        <dbReference type="EC" id="5.6.2.2"/>
    </reaction>
</comment>
<dbReference type="EC" id="5.6.2.2" evidence="2"/>
<dbReference type="EMBL" id="QEIT01001096">
    <property type="protein sequence ID" value="PWZ64065.1"/>
    <property type="molecule type" value="Genomic_DNA"/>
</dbReference>
<sequence length="100" mass="11128">LEGKESREGLTDINSVRITEQLLQFEGQTESKLGTPEARSAVDAIVAEKLPFYLEEKGQLSKSLVKKAIKAQQEREAARKAREDARSGKKNKRKDTLLSG</sequence>